<dbReference type="AlphaFoldDB" id="A0A8E0QVI2"/>
<sequence length="772" mass="88820">MAYTGVETSVTLQVVDDTEPPSPEESGTLVVTEEVEISEHLFQPIKYTYECYNYDGRDFTETHAAPLNLEVVKEAEQLVAEEQSCVFEIETRVEVKRPRNGAHEDDYDYSLDWMEVRGINEAKMIIHSLPLLDAIREIVKYYPSQNLIGDKVTVHEPYMVLIHHIRELKELKARLESSLTADSDNRILEKCRHLQVLLDFLNLKFQRPLAQADKRLLKETPTVVFEDIWYLLKPGTLVYFLHDGLWLGGAIESVSRRSKDSDKKEAWIVNVLFQDVDFYKHALGRAPCCIIIEAFDGEKLVTSLPVLPCQFHDRQDNGARRAAFQKRGALVADIVWSGYKYMKYSGTTMDRKKKKYEGPIIIGPCDLEIEFPEHDWNFDWSPTDIVNAKIGDKDNRDPIHPTIPLDLNVDASDKSLLSDDHLLMMVPVMAAFALSTKTWEPVNIDWVTEMDKPDTIPDANTNPENLDIIKALSDRQIKTKFPWSADFIKDKGEGVVVLLHGPPGVGKTYTVESIAINTGRPLMSLTIADLGAREDAIETNLTKWFALAQKWRAILLLDEADIFLERREHKDLARNGIVSGRLNSMHPLWIWVTDCILKAFLRKMEFFRGLLFLTTNRVGHIDEAFISRVHVIIGFEKLDSNQRKKIWKSFLDKLRAERKGQIRVTPACTNYVLGDEMSSMEWNGREIRNALQTAIALAEYDLRRSEDYEEGMEITVEGIHFQKVMKMSRSFREYMNSIQRDTEEYRATKFYGRNDYFRTDNTSTATHNPRPA</sequence>
<dbReference type="Gene3D" id="3.40.50.300">
    <property type="entry name" value="P-loop containing nucleotide triphosphate hydrolases"/>
    <property type="match status" value="1"/>
</dbReference>
<organism evidence="3 4">
    <name type="scientific">Aspergillus udagawae</name>
    <dbReference type="NCBI Taxonomy" id="91492"/>
    <lineage>
        <taxon>Eukaryota</taxon>
        <taxon>Fungi</taxon>
        <taxon>Dikarya</taxon>
        <taxon>Ascomycota</taxon>
        <taxon>Pezizomycotina</taxon>
        <taxon>Eurotiomycetes</taxon>
        <taxon>Eurotiomycetidae</taxon>
        <taxon>Eurotiales</taxon>
        <taxon>Aspergillaceae</taxon>
        <taxon>Aspergillus</taxon>
        <taxon>Aspergillus subgen. Fumigati</taxon>
    </lineage>
</organism>
<dbReference type="RefSeq" id="XP_043147062.1">
    <property type="nucleotide sequence ID" value="XM_043291127.1"/>
</dbReference>
<dbReference type="PANTHER" id="PTHR46411">
    <property type="entry name" value="FAMILY ATPASE, PUTATIVE-RELATED"/>
    <property type="match status" value="1"/>
</dbReference>
<dbReference type="InterPro" id="IPR003959">
    <property type="entry name" value="ATPase_AAA_core"/>
</dbReference>
<gene>
    <name evidence="3" type="ORF">Aud_006224</name>
</gene>
<evidence type="ECO:0000259" key="2">
    <source>
        <dbReference type="SMART" id="SM00382"/>
    </source>
</evidence>
<dbReference type="GO" id="GO:0005524">
    <property type="term" value="F:ATP binding"/>
    <property type="evidence" value="ECO:0007669"/>
    <property type="project" value="InterPro"/>
</dbReference>
<dbReference type="InterPro" id="IPR056599">
    <property type="entry name" value="AAA_lid_fung"/>
</dbReference>
<dbReference type="Proteomes" id="UP000036893">
    <property type="component" value="Unassembled WGS sequence"/>
</dbReference>
<evidence type="ECO:0000256" key="1">
    <source>
        <dbReference type="SAM" id="MobiDB-lite"/>
    </source>
</evidence>
<feature type="region of interest" description="Disordered" evidence="1">
    <location>
        <begin position="1"/>
        <end position="26"/>
    </location>
</feature>
<dbReference type="SUPFAM" id="SSF52540">
    <property type="entry name" value="P-loop containing nucleoside triphosphate hydrolases"/>
    <property type="match status" value="1"/>
</dbReference>
<name>A0A8E0QVI2_9EURO</name>
<feature type="domain" description="AAA+ ATPase" evidence="2">
    <location>
        <begin position="493"/>
        <end position="639"/>
    </location>
</feature>
<feature type="compositionally biased region" description="Polar residues" evidence="1">
    <location>
        <begin position="1"/>
        <end position="12"/>
    </location>
</feature>
<dbReference type="Pfam" id="PF23232">
    <property type="entry name" value="AAA_lid_13"/>
    <property type="match status" value="1"/>
</dbReference>
<dbReference type="Pfam" id="PF22942">
    <property type="entry name" value="DUF7025"/>
    <property type="match status" value="1"/>
</dbReference>
<dbReference type="GO" id="GO:0016887">
    <property type="term" value="F:ATP hydrolysis activity"/>
    <property type="evidence" value="ECO:0007669"/>
    <property type="project" value="InterPro"/>
</dbReference>
<dbReference type="InterPro" id="IPR027417">
    <property type="entry name" value="P-loop_NTPase"/>
</dbReference>
<comment type="caution">
    <text evidence="3">The sequence shown here is derived from an EMBL/GenBank/DDBJ whole genome shotgun (WGS) entry which is preliminary data.</text>
</comment>
<dbReference type="GeneID" id="66993701"/>
<evidence type="ECO:0000313" key="4">
    <source>
        <dbReference type="Proteomes" id="UP000036893"/>
    </source>
</evidence>
<proteinExistence type="predicted"/>
<dbReference type="InterPro" id="IPR054289">
    <property type="entry name" value="DUF7025"/>
</dbReference>
<accession>A0A8E0QVI2</accession>
<evidence type="ECO:0000313" key="3">
    <source>
        <dbReference type="EMBL" id="GIC89796.1"/>
    </source>
</evidence>
<reference evidence="3" key="1">
    <citation type="journal article" date="2015" name="Genome Announc.">
        <title>Draft Genome Sequence of the Pathogenic Filamentous Fungus Aspergillus udagawae Strain IFM 46973T.</title>
        <authorList>
            <person name="Kusuya Y."/>
            <person name="Takahashi-Nakaguchi A."/>
            <person name="Takahashi H."/>
            <person name="Yaguchi T."/>
        </authorList>
    </citation>
    <scope>NUCLEOTIDE SEQUENCE</scope>
    <source>
        <strain evidence="3">IFM 46973</strain>
    </source>
</reference>
<dbReference type="Pfam" id="PF00004">
    <property type="entry name" value="AAA"/>
    <property type="match status" value="1"/>
</dbReference>
<dbReference type="PANTHER" id="PTHR46411:SF4">
    <property type="entry name" value="AAA+ ATPASE DOMAIN-CONTAINING PROTEIN"/>
    <property type="match status" value="1"/>
</dbReference>
<dbReference type="SMART" id="SM00382">
    <property type="entry name" value="AAA"/>
    <property type="match status" value="1"/>
</dbReference>
<reference evidence="3" key="2">
    <citation type="submission" date="2021-01" db="EMBL/GenBank/DDBJ databases">
        <title>Pan-genome distribution and transcriptional activeness of fungal secondary metabolism genes in Aspergillus section Fumigati.</title>
        <authorList>
            <person name="Takahashi H."/>
            <person name="Umemura M."/>
            <person name="Ninomiya A."/>
            <person name="Kusuya Y."/>
            <person name="Urayama S."/>
            <person name="Shimizu M."/>
            <person name="Watanabe A."/>
            <person name="Kamei K."/>
            <person name="Yaguchi T."/>
            <person name="Hagiwara D."/>
        </authorList>
    </citation>
    <scope>NUCLEOTIDE SEQUENCE</scope>
    <source>
        <strain evidence="3">IFM 46973</strain>
    </source>
</reference>
<dbReference type="InterPro" id="IPR003593">
    <property type="entry name" value="AAA+_ATPase"/>
</dbReference>
<protein>
    <recommendedName>
        <fullName evidence="2">AAA+ ATPase domain-containing protein</fullName>
    </recommendedName>
</protein>
<dbReference type="EMBL" id="BBXM02000004">
    <property type="protein sequence ID" value="GIC89796.1"/>
    <property type="molecule type" value="Genomic_DNA"/>
</dbReference>